<reference evidence="2 3" key="1">
    <citation type="submission" date="2020-08" db="EMBL/GenBank/DDBJ databases">
        <title>Genomic Encyclopedia of Type Strains, Phase IV (KMG-IV): sequencing the most valuable type-strain genomes for metagenomic binning, comparative biology and taxonomic classification.</title>
        <authorList>
            <person name="Goeker M."/>
        </authorList>
    </citation>
    <scope>NUCLEOTIDE SEQUENCE [LARGE SCALE GENOMIC DNA]</scope>
    <source>
        <strain evidence="2 3">DSM 19512</strain>
    </source>
</reference>
<dbReference type="AlphaFoldDB" id="A0A7W6F273"/>
<dbReference type="Proteomes" id="UP000538670">
    <property type="component" value="Unassembled WGS sequence"/>
</dbReference>
<evidence type="ECO:0000256" key="1">
    <source>
        <dbReference type="SAM" id="SignalP"/>
    </source>
</evidence>
<comment type="caution">
    <text evidence="2">The sequence shown here is derived from an EMBL/GenBank/DDBJ whole genome shotgun (WGS) entry which is preliminary data.</text>
</comment>
<evidence type="ECO:0000313" key="2">
    <source>
        <dbReference type="EMBL" id="MBB3878521.1"/>
    </source>
</evidence>
<evidence type="ECO:0000313" key="3">
    <source>
        <dbReference type="Proteomes" id="UP000538670"/>
    </source>
</evidence>
<feature type="signal peptide" evidence="1">
    <location>
        <begin position="1"/>
        <end position="22"/>
    </location>
</feature>
<name>A0A7W6F273_9SPHN</name>
<organism evidence="2 3">
    <name type="scientific">Sphingomonas pseudosanguinis</name>
    <dbReference type="NCBI Taxonomy" id="413712"/>
    <lineage>
        <taxon>Bacteria</taxon>
        <taxon>Pseudomonadati</taxon>
        <taxon>Pseudomonadota</taxon>
        <taxon>Alphaproteobacteria</taxon>
        <taxon>Sphingomonadales</taxon>
        <taxon>Sphingomonadaceae</taxon>
        <taxon>Sphingomonas</taxon>
    </lineage>
</organism>
<feature type="chain" id="PRO_5031299891" description="Lipoprotein" evidence="1">
    <location>
        <begin position="23"/>
        <end position="176"/>
    </location>
</feature>
<dbReference type="EMBL" id="JACIDH010000002">
    <property type="protein sequence ID" value="MBB3878521.1"/>
    <property type="molecule type" value="Genomic_DNA"/>
</dbReference>
<protein>
    <recommendedName>
        <fullName evidence="4">Lipoprotein</fullName>
    </recommendedName>
</protein>
<keyword evidence="1" id="KW-0732">Signal</keyword>
<accession>A0A7W6F273</accession>
<proteinExistence type="predicted"/>
<gene>
    <name evidence="2" type="ORF">GGR48_000934</name>
</gene>
<sequence>MMHAPLRPRPALSWLFLGVALAAPLAGCSRDATRYPSLAVRPAEKQGFAEPEVTPVPLKPDPALDSAIGDLSGRLDAIEAEFAKAHARARTSAGEARGQAVGSEAWLTAQTELATLDEIRARTSAILAEIDDRAIARAAELLPDYPALVALRARTAEVIARQGSQIDTLSASLPTA</sequence>
<keyword evidence="3" id="KW-1185">Reference proteome</keyword>
<dbReference type="RefSeq" id="WP_240455987.1">
    <property type="nucleotide sequence ID" value="NZ_JACIDH010000002.1"/>
</dbReference>
<evidence type="ECO:0008006" key="4">
    <source>
        <dbReference type="Google" id="ProtNLM"/>
    </source>
</evidence>